<accession>A0A7T0BZN8</accession>
<protein>
    <submittedName>
        <fullName evidence="2">Uncharacterized protein</fullName>
    </submittedName>
</protein>
<feature type="transmembrane region" description="Helical" evidence="1">
    <location>
        <begin position="38"/>
        <end position="60"/>
    </location>
</feature>
<keyword evidence="1" id="KW-0812">Transmembrane</keyword>
<organism evidence="2 3">
    <name type="scientific">Candidatus Nitronauta litoralis</name>
    <dbReference type="NCBI Taxonomy" id="2705533"/>
    <lineage>
        <taxon>Bacteria</taxon>
        <taxon>Pseudomonadati</taxon>
        <taxon>Nitrospinota/Tectimicrobiota group</taxon>
        <taxon>Nitrospinota</taxon>
        <taxon>Nitrospinia</taxon>
        <taxon>Nitrospinales</taxon>
        <taxon>Nitrospinaceae</taxon>
        <taxon>Candidatus Nitronauta</taxon>
    </lineage>
</organism>
<dbReference type="AlphaFoldDB" id="A0A7T0BZN8"/>
<gene>
    <name evidence="2" type="ORF">G3M70_12160</name>
</gene>
<dbReference type="KEGG" id="nli:G3M70_12160"/>
<keyword evidence="1" id="KW-1133">Transmembrane helix</keyword>
<evidence type="ECO:0000313" key="2">
    <source>
        <dbReference type="EMBL" id="QPJ63801.1"/>
    </source>
</evidence>
<dbReference type="EMBL" id="CP048685">
    <property type="protein sequence ID" value="QPJ63801.1"/>
    <property type="molecule type" value="Genomic_DNA"/>
</dbReference>
<reference evidence="2 3" key="1">
    <citation type="submission" date="2020-02" db="EMBL/GenBank/DDBJ databases">
        <title>Genomic and physiological characterization of two novel Nitrospinaceae genera.</title>
        <authorList>
            <person name="Mueller A.J."/>
            <person name="Jung M.-Y."/>
            <person name="Strachan C.R."/>
            <person name="Herbold C.W."/>
            <person name="Kirkegaard R.H."/>
            <person name="Daims H."/>
        </authorList>
    </citation>
    <scope>NUCLEOTIDE SEQUENCE [LARGE SCALE GENOMIC DNA]</scope>
    <source>
        <strain evidence="2">EB</strain>
    </source>
</reference>
<name>A0A7T0BZN8_9BACT</name>
<proteinExistence type="predicted"/>
<evidence type="ECO:0000256" key="1">
    <source>
        <dbReference type="SAM" id="Phobius"/>
    </source>
</evidence>
<dbReference type="Proteomes" id="UP000594688">
    <property type="component" value="Chromosome"/>
</dbReference>
<evidence type="ECO:0000313" key="3">
    <source>
        <dbReference type="Proteomes" id="UP000594688"/>
    </source>
</evidence>
<sequence>MILVIILAFFGLSFFMGMLVHSSIMYEDKKGMDRNSKKAWVLCMVAGLGITSWMFGYGYYVNFIR</sequence>
<keyword evidence="1" id="KW-0472">Membrane</keyword>